<accession>W7HWH1</accession>
<evidence type="ECO:0008006" key="4">
    <source>
        <dbReference type="Google" id="ProtNLM"/>
    </source>
</evidence>
<organism evidence="2 3">
    <name type="scientific">Drechslerella stenobrocha 248</name>
    <dbReference type="NCBI Taxonomy" id="1043628"/>
    <lineage>
        <taxon>Eukaryota</taxon>
        <taxon>Fungi</taxon>
        <taxon>Dikarya</taxon>
        <taxon>Ascomycota</taxon>
        <taxon>Pezizomycotina</taxon>
        <taxon>Orbiliomycetes</taxon>
        <taxon>Orbiliales</taxon>
        <taxon>Orbiliaceae</taxon>
        <taxon>Drechslerella</taxon>
    </lineage>
</organism>
<keyword evidence="3" id="KW-1185">Reference proteome</keyword>
<proteinExistence type="predicted"/>
<evidence type="ECO:0000313" key="2">
    <source>
        <dbReference type="EMBL" id="EWC47894.1"/>
    </source>
</evidence>
<dbReference type="Proteomes" id="UP000024837">
    <property type="component" value="Unassembled WGS sequence"/>
</dbReference>
<dbReference type="SUPFAM" id="SSF57850">
    <property type="entry name" value="RING/U-box"/>
    <property type="match status" value="1"/>
</dbReference>
<name>W7HWH1_9PEZI</name>
<dbReference type="InterPro" id="IPR013083">
    <property type="entry name" value="Znf_RING/FYVE/PHD"/>
</dbReference>
<evidence type="ECO:0000313" key="3">
    <source>
        <dbReference type="Proteomes" id="UP000024837"/>
    </source>
</evidence>
<sequence length="121" mass="13839">MSTLPAEHRGWEDAVEPPKTKNEIESEIRDLALGLNWIRRTRGHNSRDISKPFSSEKNLTCFICDEEVPSYQTLQLACGHRHCYNCLRQNFEIVIAHPAQYPPKCCDSLDIEQGTLVLSPE</sequence>
<reference evidence="2 3" key="1">
    <citation type="submission" date="2013-05" db="EMBL/GenBank/DDBJ databases">
        <title>Drechslerella stenobrocha genome reveals carnivorous origination and mechanical trapping mechanism of predatory fungi.</title>
        <authorList>
            <person name="Liu X."/>
            <person name="Zhang W."/>
            <person name="Liu K."/>
        </authorList>
    </citation>
    <scope>NUCLEOTIDE SEQUENCE [LARGE SCALE GENOMIC DNA]</scope>
    <source>
        <strain evidence="2 3">248</strain>
    </source>
</reference>
<dbReference type="EMBL" id="KI966407">
    <property type="protein sequence ID" value="EWC47894.1"/>
    <property type="molecule type" value="Genomic_DNA"/>
</dbReference>
<dbReference type="HOGENOM" id="CLU_2038024_0_0_1"/>
<gene>
    <name evidence="2" type="ORF">DRE_02776</name>
</gene>
<dbReference type="AlphaFoldDB" id="W7HWH1"/>
<evidence type="ECO:0000256" key="1">
    <source>
        <dbReference type="SAM" id="MobiDB-lite"/>
    </source>
</evidence>
<dbReference type="OrthoDB" id="9977870at2759"/>
<feature type="region of interest" description="Disordered" evidence="1">
    <location>
        <begin position="1"/>
        <end position="23"/>
    </location>
</feature>
<dbReference type="Gene3D" id="3.30.40.10">
    <property type="entry name" value="Zinc/RING finger domain, C3HC4 (zinc finger)"/>
    <property type="match status" value="1"/>
</dbReference>
<protein>
    <recommendedName>
        <fullName evidence="4">RING-type domain-containing protein</fullName>
    </recommendedName>
</protein>